<dbReference type="EMBL" id="MVBM01000002">
    <property type="protein sequence ID" value="OOK78622.1"/>
    <property type="molecule type" value="Genomic_DNA"/>
</dbReference>
<evidence type="ECO:0000313" key="1">
    <source>
        <dbReference type="EMBL" id="OOK78622.1"/>
    </source>
</evidence>
<gene>
    <name evidence="1" type="ORF">BZL30_2657</name>
</gene>
<organism evidence="1">
    <name type="scientific">Mycobacterium kansasii</name>
    <dbReference type="NCBI Taxonomy" id="1768"/>
    <lineage>
        <taxon>Bacteria</taxon>
        <taxon>Bacillati</taxon>
        <taxon>Actinomycetota</taxon>
        <taxon>Actinomycetes</taxon>
        <taxon>Mycobacteriales</taxon>
        <taxon>Mycobacteriaceae</taxon>
        <taxon>Mycobacterium</taxon>
    </lineage>
</organism>
<dbReference type="Proteomes" id="UP000189229">
    <property type="component" value="Unassembled WGS sequence"/>
</dbReference>
<protein>
    <submittedName>
        <fullName evidence="1">Uncharacterized protein</fullName>
    </submittedName>
</protein>
<proteinExistence type="predicted"/>
<sequence length="59" mass="6391">MRHRRARIPALVLRHIFRLIVSRTAQMPSSSVSAVVTLVDARSCFGPCIAALTAVSKTA</sequence>
<comment type="caution">
    <text evidence="1">The sequence shown here is derived from an EMBL/GenBank/DDBJ whole genome shotgun (WGS) entry which is preliminary data.</text>
</comment>
<name>A0A1V3XHJ0_MYCKA</name>
<dbReference type="AlphaFoldDB" id="A0A1V3XHJ0"/>
<accession>A0A1V3XHJ0</accession>
<reference evidence="1" key="1">
    <citation type="submission" date="2017-02" db="EMBL/GenBank/DDBJ databases">
        <title>Complete genome sequences of Mycobacterium kansasii strains isolated from rhesus macaques.</title>
        <authorList>
            <person name="Panda A."/>
            <person name="Nagaraj S."/>
            <person name="Zhao X."/>
            <person name="Tettelin H."/>
            <person name="Detolla L.J."/>
        </authorList>
    </citation>
    <scope>NUCLEOTIDE SEQUENCE [LARGE SCALE GENOMIC DNA]</scope>
    <source>
        <strain evidence="1">11-3813</strain>
    </source>
</reference>